<name>A0A1R3V8E3_9HYPH</name>
<protein>
    <submittedName>
        <fullName evidence="1">Uncharacterized protein</fullName>
    </submittedName>
</protein>
<proteinExistence type="predicted"/>
<sequence>MASSRSKYAGRCANTLNRTEGTEFLKPDLPKDAVQKPMVRPDLRVLAVTGTVGPKAVAGLIVDAESVFRK</sequence>
<evidence type="ECO:0000313" key="2">
    <source>
        <dbReference type="Proteomes" id="UP000188388"/>
    </source>
</evidence>
<dbReference type="EMBL" id="FTPD01000019">
    <property type="protein sequence ID" value="SIT56165.1"/>
    <property type="molecule type" value="Genomic_DNA"/>
</dbReference>
<keyword evidence="2" id="KW-1185">Reference proteome</keyword>
<gene>
    <name evidence="1" type="ORF">BQ8794_260021</name>
</gene>
<accession>A0A1R3V8E3</accession>
<dbReference type="AlphaFoldDB" id="A0A1R3V8E3"/>
<reference evidence="2" key="1">
    <citation type="submission" date="2017-01" db="EMBL/GenBank/DDBJ databases">
        <authorList>
            <person name="Brunel B."/>
        </authorList>
    </citation>
    <scope>NUCLEOTIDE SEQUENCE [LARGE SCALE GENOMIC DNA]</scope>
</reference>
<organism evidence="1 2">
    <name type="scientific">Mesorhizobium prunaredense</name>
    <dbReference type="NCBI Taxonomy" id="1631249"/>
    <lineage>
        <taxon>Bacteria</taxon>
        <taxon>Pseudomonadati</taxon>
        <taxon>Pseudomonadota</taxon>
        <taxon>Alphaproteobacteria</taxon>
        <taxon>Hyphomicrobiales</taxon>
        <taxon>Phyllobacteriaceae</taxon>
        <taxon>Mesorhizobium</taxon>
    </lineage>
</organism>
<dbReference type="Proteomes" id="UP000188388">
    <property type="component" value="Unassembled WGS sequence"/>
</dbReference>
<evidence type="ECO:0000313" key="1">
    <source>
        <dbReference type="EMBL" id="SIT56165.1"/>
    </source>
</evidence>
<dbReference type="STRING" id="1631249.BQ8794_260021"/>